<dbReference type="EMBL" id="JAAXYO010000066">
    <property type="protein sequence ID" value="MBU2787783.1"/>
    <property type="molecule type" value="Genomic_DNA"/>
</dbReference>
<accession>A0AAE2YPR6</accession>
<comment type="caution">
    <text evidence="2">The sequence shown here is derived from an EMBL/GenBank/DDBJ whole genome shotgun (WGS) entry which is preliminary data.</text>
</comment>
<gene>
    <name evidence="2" type="ORF">HFQ13_06135</name>
</gene>
<reference evidence="2" key="1">
    <citation type="journal article" date="2021" name="ISME J.">
        <title>Genomic evolution of the class Acidithiobacillia: deep-branching Proteobacteria living in extreme acidic conditions.</title>
        <authorList>
            <person name="Moya-Beltran A."/>
            <person name="Beard S."/>
            <person name="Rojas-Villalobos C."/>
            <person name="Issotta F."/>
            <person name="Gallardo Y."/>
            <person name="Ulloa R."/>
            <person name="Giaveno A."/>
            <person name="Degli Esposti M."/>
            <person name="Johnson D.B."/>
            <person name="Quatrini R."/>
        </authorList>
    </citation>
    <scope>NUCLEOTIDE SEQUENCE</scope>
    <source>
        <strain evidence="2">VAN18-1</strain>
    </source>
</reference>
<feature type="region of interest" description="Disordered" evidence="1">
    <location>
        <begin position="44"/>
        <end position="67"/>
    </location>
</feature>
<evidence type="ECO:0000313" key="2">
    <source>
        <dbReference type="EMBL" id="MBU2787783.1"/>
    </source>
</evidence>
<evidence type="ECO:0000313" key="3">
    <source>
        <dbReference type="Proteomes" id="UP001197378"/>
    </source>
</evidence>
<organism evidence="2 3">
    <name type="scientific">Igneacidithiobacillus copahuensis</name>
    <dbReference type="NCBI Taxonomy" id="2724909"/>
    <lineage>
        <taxon>Bacteria</taxon>
        <taxon>Pseudomonadati</taxon>
        <taxon>Pseudomonadota</taxon>
        <taxon>Acidithiobacillia</taxon>
        <taxon>Acidithiobacillales</taxon>
        <taxon>Acidithiobacillaceae</taxon>
        <taxon>Igneacidithiobacillus</taxon>
    </lineage>
</organism>
<dbReference type="AlphaFoldDB" id="A0AAE2YPR6"/>
<dbReference type="Proteomes" id="UP001197378">
    <property type="component" value="Unassembled WGS sequence"/>
</dbReference>
<evidence type="ECO:0000256" key="1">
    <source>
        <dbReference type="SAM" id="MobiDB-lite"/>
    </source>
</evidence>
<protein>
    <submittedName>
        <fullName evidence="2">Uncharacterized protein</fullName>
    </submittedName>
</protein>
<keyword evidence="3" id="KW-1185">Reference proteome</keyword>
<sequence length="67" mass="7360">MKIIREDAESTTLEMSMEEAQEIAAQLDKNAKIVGAAGAELRKLLPDPVPSAGGTPRYEYDEPEDLR</sequence>
<name>A0AAE2YPR6_9PROT</name>
<proteinExistence type="predicted"/>
<dbReference type="RefSeq" id="WP_215873088.1">
    <property type="nucleotide sequence ID" value="NZ_JAAXYO010000066.1"/>
</dbReference>